<name>A0A6B3SNE0_9BURK</name>
<evidence type="ECO:0000313" key="6">
    <source>
        <dbReference type="Proteomes" id="UP000482155"/>
    </source>
</evidence>
<evidence type="ECO:0000259" key="4">
    <source>
        <dbReference type="PROSITE" id="PS50995"/>
    </source>
</evidence>
<evidence type="ECO:0000256" key="1">
    <source>
        <dbReference type="ARBA" id="ARBA00023015"/>
    </source>
</evidence>
<protein>
    <submittedName>
        <fullName evidence="5">MarR family transcriptional regulator</fullName>
    </submittedName>
</protein>
<dbReference type="EMBL" id="JAAIVB010000043">
    <property type="protein sequence ID" value="NEX61988.1"/>
    <property type="molecule type" value="Genomic_DNA"/>
</dbReference>
<organism evidence="5 6">
    <name type="scientific">Noviherbaspirillum galbum</name>
    <dbReference type="NCBI Taxonomy" id="2709383"/>
    <lineage>
        <taxon>Bacteria</taxon>
        <taxon>Pseudomonadati</taxon>
        <taxon>Pseudomonadota</taxon>
        <taxon>Betaproteobacteria</taxon>
        <taxon>Burkholderiales</taxon>
        <taxon>Oxalobacteraceae</taxon>
        <taxon>Noviherbaspirillum</taxon>
    </lineage>
</organism>
<dbReference type="Proteomes" id="UP000482155">
    <property type="component" value="Unassembled WGS sequence"/>
</dbReference>
<proteinExistence type="predicted"/>
<comment type="caution">
    <text evidence="5">The sequence shown here is derived from an EMBL/GenBank/DDBJ whole genome shotgun (WGS) entry which is preliminary data.</text>
</comment>
<keyword evidence="1" id="KW-0805">Transcription regulation</keyword>
<gene>
    <name evidence="5" type="ORF">G3574_12945</name>
</gene>
<dbReference type="RefSeq" id="WP_163963754.1">
    <property type="nucleotide sequence ID" value="NZ_JAAIVB010000043.1"/>
</dbReference>
<dbReference type="GO" id="GO:0003700">
    <property type="term" value="F:DNA-binding transcription factor activity"/>
    <property type="evidence" value="ECO:0007669"/>
    <property type="project" value="InterPro"/>
</dbReference>
<dbReference type="GO" id="GO:0003677">
    <property type="term" value="F:DNA binding"/>
    <property type="evidence" value="ECO:0007669"/>
    <property type="project" value="UniProtKB-KW"/>
</dbReference>
<evidence type="ECO:0000256" key="3">
    <source>
        <dbReference type="ARBA" id="ARBA00023163"/>
    </source>
</evidence>
<reference evidence="5 6" key="1">
    <citation type="submission" date="2020-02" db="EMBL/GenBank/DDBJ databases">
        <authorList>
            <person name="Kim M.K."/>
        </authorList>
    </citation>
    <scope>NUCLEOTIDE SEQUENCE [LARGE SCALE GENOMIC DNA]</scope>
    <source>
        <strain evidence="5 6">17J57-3</strain>
    </source>
</reference>
<dbReference type="AlphaFoldDB" id="A0A6B3SNE0"/>
<accession>A0A6B3SNE0</accession>
<dbReference type="InterPro" id="IPR036388">
    <property type="entry name" value="WH-like_DNA-bd_sf"/>
</dbReference>
<keyword evidence="2" id="KW-0238">DNA-binding</keyword>
<dbReference type="InterPro" id="IPR036390">
    <property type="entry name" value="WH_DNA-bd_sf"/>
</dbReference>
<keyword evidence="6" id="KW-1185">Reference proteome</keyword>
<keyword evidence="3" id="KW-0804">Transcription</keyword>
<dbReference type="SMART" id="SM00347">
    <property type="entry name" value="HTH_MARR"/>
    <property type="match status" value="1"/>
</dbReference>
<dbReference type="PROSITE" id="PS50995">
    <property type="entry name" value="HTH_MARR_2"/>
    <property type="match status" value="1"/>
</dbReference>
<dbReference type="SUPFAM" id="SSF46785">
    <property type="entry name" value="Winged helix' DNA-binding domain"/>
    <property type="match status" value="1"/>
</dbReference>
<dbReference type="Gene3D" id="1.10.10.10">
    <property type="entry name" value="Winged helix-like DNA-binding domain superfamily/Winged helix DNA-binding domain"/>
    <property type="match status" value="1"/>
</dbReference>
<dbReference type="PRINTS" id="PR00598">
    <property type="entry name" value="HTHMARR"/>
</dbReference>
<evidence type="ECO:0000256" key="2">
    <source>
        <dbReference type="ARBA" id="ARBA00023125"/>
    </source>
</evidence>
<dbReference type="PANTHER" id="PTHR42756:SF1">
    <property type="entry name" value="TRANSCRIPTIONAL REPRESSOR OF EMRAB OPERON"/>
    <property type="match status" value="1"/>
</dbReference>
<dbReference type="PANTHER" id="PTHR42756">
    <property type="entry name" value="TRANSCRIPTIONAL REGULATOR, MARR"/>
    <property type="match status" value="1"/>
</dbReference>
<evidence type="ECO:0000313" key="5">
    <source>
        <dbReference type="EMBL" id="NEX61988.1"/>
    </source>
</evidence>
<sequence>MSHPTLDLKRVYLALRRALEETVKPFGFTGGQFDVLQILMHEDALEHRELQRRLAVTSPTLTNVIDVLERNGHVRRSVSDGDARAKSIRMTDEARKVCYSDAFCEAGDRLVERMFHGFTTEERAQFIKLLNRVEQNLEDAGK</sequence>
<dbReference type="Pfam" id="PF01047">
    <property type="entry name" value="MarR"/>
    <property type="match status" value="1"/>
</dbReference>
<feature type="domain" description="HTH marR-type" evidence="4">
    <location>
        <begin position="1"/>
        <end position="135"/>
    </location>
</feature>
<dbReference type="InterPro" id="IPR000835">
    <property type="entry name" value="HTH_MarR-typ"/>
</dbReference>